<dbReference type="InterPro" id="IPR021957">
    <property type="entry name" value="DUF3574"/>
</dbReference>
<dbReference type="OrthoDB" id="794286at2"/>
<dbReference type="RefSeq" id="WP_113693600.1">
    <property type="nucleotide sequence ID" value="NZ_CP015163.1"/>
</dbReference>
<protein>
    <recommendedName>
        <fullName evidence="4">Choline dehydrogenase</fullName>
    </recommendedName>
</protein>
<evidence type="ECO:0000313" key="2">
    <source>
        <dbReference type="EMBL" id="AXB44358.1"/>
    </source>
</evidence>
<dbReference type="Pfam" id="PF12098">
    <property type="entry name" value="DUF3574"/>
    <property type="match status" value="1"/>
</dbReference>
<dbReference type="AlphaFoldDB" id="A0A344L8I4"/>
<name>A0A344L8I4_9PSEU</name>
<evidence type="ECO:0000313" key="3">
    <source>
        <dbReference type="Proteomes" id="UP000250434"/>
    </source>
</evidence>
<dbReference type="KEGG" id="aab:A4R43_19055"/>
<sequence>MKKLVGVAAVALAVGVGGGVAAAGPSTSDSVAGDAYKRTELYFGSVKADGSEVTPEEFELFVDKEVTPSFPDGLTRLEGNGQWRNSTGEIIKERSYVLILLYPFGDRAANGEIQEIREDYKRLYDQESVLRADSTEKVSF</sequence>
<keyword evidence="3" id="KW-1185">Reference proteome</keyword>
<dbReference type="EMBL" id="CP015163">
    <property type="protein sequence ID" value="AXB44358.1"/>
    <property type="molecule type" value="Genomic_DNA"/>
</dbReference>
<proteinExistence type="predicted"/>
<reference evidence="2 3" key="1">
    <citation type="submission" date="2016-04" db="EMBL/GenBank/DDBJ databases">
        <title>Complete genome sequence and analysis of deep-sea sediment isolate, Amycolatopsis sp. WP1.</title>
        <authorList>
            <person name="Wang H."/>
            <person name="Chen S."/>
            <person name="Wu Q."/>
        </authorList>
    </citation>
    <scope>NUCLEOTIDE SEQUENCE [LARGE SCALE GENOMIC DNA]</scope>
    <source>
        <strain evidence="2 3">WP1</strain>
    </source>
</reference>
<evidence type="ECO:0000256" key="1">
    <source>
        <dbReference type="SAM" id="SignalP"/>
    </source>
</evidence>
<organism evidence="2 3">
    <name type="scientific">Amycolatopsis albispora</name>
    <dbReference type="NCBI Taxonomy" id="1804986"/>
    <lineage>
        <taxon>Bacteria</taxon>
        <taxon>Bacillati</taxon>
        <taxon>Actinomycetota</taxon>
        <taxon>Actinomycetes</taxon>
        <taxon>Pseudonocardiales</taxon>
        <taxon>Pseudonocardiaceae</taxon>
        <taxon>Amycolatopsis</taxon>
    </lineage>
</organism>
<feature type="signal peptide" evidence="1">
    <location>
        <begin position="1"/>
        <end position="22"/>
    </location>
</feature>
<accession>A0A344L8I4</accession>
<dbReference type="Proteomes" id="UP000250434">
    <property type="component" value="Chromosome"/>
</dbReference>
<gene>
    <name evidence="2" type="ORF">A4R43_19055</name>
</gene>
<keyword evidence="1" id="KW-0732">Signal</keyword>
<feature type="chain" id="PRO_5017070749" description="Choline dehydrogenase" evidence="1">
    <location>
        <begin position="23"/>
        <end position="140"/>
    </location>
</feature>
<evidence type="ECO:0008006" key="4">
    <source>
        <dbReference type="Google" id="ProtNLM"/>
    </source>
</evidence>